<dbReference type="GO" id="GO:0015074">
    <property type="term" value="P:DNA integration"/>
    <property type="evidence" value="ECO:0007669"/>
    <property type="project" value="InterPro"/>
</dbReference>
<sequence length="375" mass="42886">MPRASKPARLWLFPERRDKDGSVIRHATWYVRDGEKKRSTGCREDDRRGAEAALARYLAEQHATEGEIEDKRAAETAIADVVAHYAKEKGSKVARPKDLSTRLQMLLEFWGEMTLDDVNRRTCAAYAAQRTSEQAARRELEDLRAAVNLYVKDGLCRETVRITVPRKAAPRQDHLTREQAAALIHHLWTARVAQGGKRTPVRALRHIVPFVLVALYTGTRSRRIWTASFKKTPGRPWIDVEGGVFYRAAQGEIVSETKRAGSIRIPERLLVHLRRWARQRDNLVEWQGRAANPKKALGRAFDDVFGEDHPFVIHSFRHTCATWLMWSGGNVDDIAHFLSMTRDVLLRVYGHHHPDAQREVGALFMRQAGRRKASR</sequence>
<dbReference type="InterPro" id="IPR013762">
    <property type="entry name" value="Integrase-like_cat_sf"/>
</dbReference>
<evidence type="ECO:0000313" key="2">
    <source>
        <dbReference type="EMBL" id="SMC58559.1"/>
    </source>
</evidence>
<dbReference type="GO" id="GO:0003677">
    <property type="term" value="F:DNA binding"/>
    <property type="evidence" value="ECO:0007669"/>
    <property type="project" value="InterPro"/>
</dbReference>
<dbReference type="AlphaFoldDB" id="A0A1W2ACW3"/>
<gene>
    <name evidence="2" type="ORF">SAMN06297251_10482</name>
</gene>
<dbReference type="STRING" id="937218.SAMN06297251_10482"/>
<reference evidence="2 3" key="1">
    <citation type="submission" date="2017-04" db="EMBL/GenBank/DDBJ databases">
        <authorList>
            <person name="Afonso C.L."/>
            <person name="Miller P.J."/>
            <person name="Scott M.A."/>
            <person name="Spackman E."/>
            <person name="Goraichik I."/>
            <person name="Dimitrov K.M."/>
            <person name="Suarez D.L."/>
            <person name="Swayne D.E."/>
        </authorList>
    </citation>
    <scope>NUCLEOTIDE SEQUENCE [LARGE SCALE GENOMIC DNA]</scope>
    <source>
        <strain evidence="2 3">CGMCC 1.10972</strain>
    </source>
</reference>
<evidence type="ECO:0008006" key="4">
    <source>
        <dbReference type="Google" id="ProtNLM"/>
    </source>
</evidence>
<dbReference type="GO" id="GO:0006310">
    <property type="term" value="P:DNA recombination"/>
    <property type="evidence" value="ECO:0007669"/>
    <property type="project" value="UniProtKB-KW"/>
</dbReference>
<keyword evidence="1" id="KW-0233">DNA recombination</keyword>
<evidence type="ECO:0000313" key="3">
    <source>
        <dbReference type="Proteomes" id="UP000192656"/>
    </source>
</evidence>
<dbReference type="Proteomes" id="UP000192656">
    <property type="component" value="Unassembled WGS sequence"/>
</dbReference>
<dbReference type="SUPFAM" id="SSF56349">
    <property type="entry name" value="DNA breaking-rejoining enzymes"/>
    <property type="match status" value="1"/>
</dbReference>
<dbReference type="RefSeq" id="WP_084409222.1">
    <property type="nucleotide sequence ID" value="NZ_FWXR01000004.1"/>
</dbReference>
<dbReference type="OrthoDB" id="9808346at2"/>
<dbReference type="EMBL" id="FWXR01000004">
    <property type="protein sequence ID" value="SMC58559.1"/>
    <property type="molecule type" value="Genomic_DNA"/>
</dbReference>
<protein>
    <recommendedName>
        <fullName evidence="4">Phage integrase family protein</fullName>
    </recommendedName>
</protein>
<evidence type="ECO:0000256" key="1">
    <source>
        <dbReference type="ARBA" id="ARBA00023172"/>
    </source>
</evidence>
<accession>A0A1W2ACW3</accession>
<dbReference type="InterPro" id="IPR011010">
    <property type="entry name" value="DNA_brk_join_enz"/>
</dbReference>
<name>A0A1W2ACW3_9HYPH</name>
<keyword evidence="3" id="KW-1185">Reference proteome</keyword>
<proteinExistence type="predicted"/>
<dbReference type="Gene3D" id="1.10.443.10">
    <property type="entry name" value="Intergrase catalytic core"/>
    <property type="match status" value="1"/>
</dbReference>
<organism evidence="2 3">
    <name type="scientific">Fulvimarina manganoxydans</name>
    <dbReference type="NCBI Taxonomy" id="937218"/>
    <lineage>
        <taxon>Bacteria</taxon>
        <taxon>Pseudomonadati</taxon>
        <taxon>Pseudomonadota</taxon>
        <taxon>Alphaproteobacteria</taxon>
        <taxon>Hyphomicrobiales</taxon>
        <taxon>Aurantimonadaceae</taxon>
        <taxon>Fulvimarina</taxon>
    </lineage>
</organism>